<protein>
    <submittedName>
        <fullName evidence="2">TonB family domain-containing protein</fullName>
    </submittedName>
</protein>
<dbReference type="OrthoDB" id="5459717at2"/>
<dbReference type="Gene3D" id="3.30.1150.10">
    <property type="match status" value="1"/>
</dbReference>
<gene>
    <name evidence="2" type="ORF">HMPREF0179_03377</name>
</gene>
<evidence type="ECO:0000313" key="2">
    <source>
        <dbReference type="EMBL" id="EFV42795.1"/>
    </source>
</evidence>
<comment type="caution">
    <text evidence="2">The sequence shown here is derived from an EMBL/GenBank/DDBJ whole genome shotgun (WGS) entry which is preliminary data.</text>
</comment>
<sequence>MTEKECLAAGLAVSLFAHFALLIAPRPPEPEPSFTTVVQMDMASPAVATSREKGIGIAAASPRDMDKADAADRKRQAFLRYLDDIDEAVHARRLDGGETGLIGVAEYMFTVRPDGTFTDPVLRASSGSPQLDASARRAVLAASGKVRRPAIIGTEPIPVILHVKYQYGLR</sequence>
<organism evidence="2 3">
    <name type="scientific">Bilophila wadsworthia (strain 3_1_6)</name>
    <dbReference type="NCBI Taxonomy" id="563192"/>
    <lineage>
        <taxon>Bacteria</taxon>
        <taxon>Pseudomonadati</taxon>
        <taxon>Thermodesulfobacteriota</taxon>
        <taxon>Desulfovibrionia</taxon>
        <taxon>Desulfovibrionales</taxon>
        <taxon>Desulfovibrionaceae</taxon>
        <taxon>Bilophila</taxon>
    </lineage>
</organism>
<dbReference type="EMBL" id="ADCP02000005">
    <property type="protein sequence ID" value="EFV42795.1"/>
    <property type="molecule type" value="Genomic_DNA"/>
</dbReference>
<dbReference type="SUPFAM" id="SSF74653">
    <property type="entry name" value="TolA/TonB C-terminal domain"/>
    <property type="match status" value="1"/>
</dbReference>
<evidence type="ECO:0000259" key="1">
    <source>
        <dbReference type="Pfam" id="PF03544"/>
    </source>
</evidence>
<dbReference type="Pfam" id="PF03544">
    <property type="entry name" value="TonB_C"/>
    <property type="match status" value="1"/>
</dbReference>
<dbReference type="Proteomes" id="UP000006034">
    <property type="component" value="Unassembled WGS sequence"/>
</dbReference>
<feature type="domain" description="TonB C-terminal" evidence="1">
    <location>
        <begin position="100"/>
        <end position="167"/>
    </location>
</feature>
<dbReference type="HOGENOM" id="CLU_130941_0_0_7"/>
<dbReference type="RefSeq" id="WP_005030134.1">
    <property type="nucleotide sequence ID" value="NZ_KE150241.1"/>
</dbReference>
<dbReference type="InterPro" id="IPR037682">
    <property type="entry name" value="TonB_C"/>
</dbReference>
<dbReference type="GO" id="GO:0055085">
    <property type="term" value="P:transmembrane transport"/>
    <property type="evidence" value="ECO:0007669"/>
    <property type="project" value="InterPro"/>
</dbReference>
<reference evidence="2 3" key="2">
    <citation type="submission" date="2013-04" db="EMBL/GenBank/DDBJ databases">
        <title>The Genome Sequence of Bilophila wadsworthia 3_1_6.</title>
        <authorList>
            <consortium name="The Broad Institute Genomics Platform"/>
            <person name="Earl A."/>
            <person name="Ward D."/>
            <person name="Feldgarden M."/>
            <person name="Gevers D."/>
            <person name="Sibley C."/>
            <person name="Strauss J."/>
            <person name="Allen-Vercoe E."/>
            <person name="Walker B."/>
            <person name="Young S."/>
            <person name="Zeng Q."/>
            <person name="Gargeya S."/>
            <person name="Fitzgerald M."/>
            <person name="Haas B."/>
            <person name="Abouelleil A."/>
            <person name="Allen A.W."/>
            <person name="Alvarado L."/>
            <person name="Arachchi H.M."/>
            <person name="Berlin A.M."/>
            <person name="Chapman S.B."/>
            <person name="Gainer-Dewar J."/>
            <person name="Goldberg J."/>
            <person name="Griggs A."/>
            <person name="Gujja S."/>
            <person name="Hansen M."/>
            <person name="Howarth C."/>
            <person name="Imamovic A."/>
            <person name="Ireland A."/>
            <person name="Larimer J."/>
            <person name="McCowan C."/>
            <person name="Murphy C."/>
            <person name="Pearson M."/>
            <person name="Poon T.W."/>
            <person name="Priest M."/>
            <person name="Roberts A."/>
            <person name="Saif S."/>
            <person name="Shea T."/>
            <person name="Sisk P."/>
            <person name="Sykes S."/>
            <person name="Wortman J."/>
            <person name="Nusbaum C."/>
            <person name="Birren B."/>
        </authorList>
    </citation>
    <scope>NUCLEOTIDE SEQUENCE [LARGE SCALE GENOMIC DNA]</scope>
    <source>
        <strain evidence="2 3">3_1_6</strain>
    </source>
</reference>
<keyword evidence="3" id="KW-1185">Reference proteome</keyword>
<proteinExistence type="predicted"/>
<dbReference type="STRING" id="563192.HMPREF0179_03377"/>
<accession>E5YB05</accession>
<dbReference type="AlphaFoldDB" id="E5YB05"/>
<dbReference type="eggNOG" id="COG0810">
    <property type="taxonomic scope" value="Bacteria"/>
</dbReference>
<dbReference type="GeneID" id="78087584"/>
<evidence type="ECO:0000313" key="3">
    <source>
        <dbReference type="Proteomes" id="UP000006034"/>
    </source>
</evidence>
<reference evidence="2 3" key="1">
    <citation type="submission" date="2010-10" db="EMBL/GenBank/DDBJ databases">
        <authorList>
            <consortium name="The Broad Institute Genome Sequencing Platform"/>
            <person name="Ward D."/>
            <person name="Earl A."/>
            <person name="Feldgarden M."/>
            <person name="Young S.K."/>
            <person name="Gargeya S."/>
            <person name="Zeng Q."/>
            <person name="Alvarado L."/>
            <person name="Berlin A."/>
            <person name="Bochicchio J."/>
            <person name="Chapman S.B."/>
            <person name="Chen Z."/>
            <person name="Freedman E."/>
            <person name="Gellesch M."/>
            <person name="Goldberg J."/>
            <person name="Griggs A."/>
            <person name="Gujja S."/>
            <person name="Heilman E."/>
            <person name="Heiman D."/>
            <person name="Howarth C."/>
            <person name="Mehta T."/>
            <person name="Neiman D."/>
            <person name="Pearson M."/>
            <person name="Roberts A."/>
            <person name="Saif S."/>
            <person name="Shea T."/>
            <person name="Shenoy N."/>
            <person name="Sisk P."/>
            <person name="Stolte C."/>
            <person name="Sykes S."/>
            <person name="White J."/>
            <person name="Yandava C."/>
            <person name="Allen-Vercoe E."/>
            <person name="Sibley C."/>
            <person name="Ambrose C.E."/>
            <person name="Strauss J."/>
            <person name="Daigneault M."/>
            <person name="Haas B."/>
            <person name="Nusbaum C."/>
            <person name="Birren B."/>
        </authorList>
    </citation>
    <scope>NUCLEOTIDE SEQUENCE [LARGE SCALE GENOMIC DNA]</scope>
    <source>
        <strain evidence="2 3">3_1_6</strain>
    </source>
</reference>
<name>E5YB05_BILW3</name>